<proteinExistence type="predicted"/>
<dbReference type="Proteomes" id="UP001219901">
    <property type="component" value="Chromosome"/>
</dbReference>
<reference evidence="9" key="3">
    <citation type="submission" date="2023-06" db="EMBL/GenBank/DDBJ databases">
        <title>Pangenomics reveal diversification of enzyme families and niche specialization in globally abundant SAR202 bacteria.</title>
        <authorList>
            <person name="Saw J.H.W."/>
        </authorList>
    </citation>
    <scope>NUCLEOTIDE SEQUENCE [LARGE SCALE GENOMIC DNA]</scope>
    <source>
        <strain evidence="9">JH1073</strain>
    </source>
</reference>
<keyword evidence="3 6" id="KW-0812">Transmembrane</keyword>
<reference evidence="8" key="2">
    <citation type="journal article" date="2023" name="Nat. Commun.">
        <title>Cultivation of marine bacteria of the SAR202 clade.</title>
        <authorList>
            <person name="Lim Y."/>
            <person name="Seo J.H."/>
            <person name="Giovannoni S.J."/>
            <person name="Kang I."/>
            <person name="Cho J.C."/>
        </authorList>
    </citation>
    <scope>NUCLEOTIDE SEQUENCE</scope>
    <source>
        <strain evidence="8">JH1073</strain>
    </source>
</reference>
<dbReference type="EMBL" id="WMBE01000007">
    <property type="protein sequence ID" value="MDG0868126.1"/>
    <property type="molecule type" value="Genomic_DNA"/>
</dbReference>
<reference evidence="9 10" key="1">
    <citation type="submission" date="2019-11" db="EMBL/GenBank/DDBJ databases">
        <authorList>
            <person name="Cho J.-C."/>
        </authorList>
    </citation>
    <scope>NUCLEOTIDE SEQUENCE [LARGE SCALE GENOMIC DNA]</scope>
    <source>
        <strain evidence="8 9">JH1073</strain>
        <strain evidence="7 10">JH702</strain>
    </source>
</reference>
<dbReference type="Proteomes" id="UP001321249">
    <property type="component" value="Unassembled WGS sequence"/>
</dbReference>
<feature type="transmembrane region" description="Helical" evidence="6">
    <location>
        <begin position="183"/>
        <end position="205"/>
    </location>
</feature>
<feature type="transmembrane region" description="Helical" evidence="6">
    <location>
        <begin position="127"/>
        <end position="144"/>
    </location>
</feature>
<evidence type="ECO:0000313" key="8">
    <source>
        <dbReference type="EMBL" id="WFG38661.1"/>
    </source>
</evidence>
<evidence type="ECO:0000313" key="7">
    <source>
        <dbReference type="EMBL" id="MDG0868126.1"/>
    </source>
</evidence>
<dbReference type="AlphaFoldDB" id="A0AAJ6CQV2"/>
<feature type="transmembrane region" description="Helical" evidence="6">
    <location>
        <begin position="341"/>
        <end position="362"/>
    </location>
</feature>
<feature type="transmembrane region" description="Helical" evidence="6">
    <location>
        <begin position="86"/>
        <end position="107"/>
    </location>
</feature>
<dbReference type="GO" id="GO:0005315">
    <property type="term" value="F:phosphate transmembrane transporter activity"/>
    <property type="evidence" value="ECO:0007669"/>
    <property type="project" value="InterPro"/>
</dbReference>
<dbReference type="RefSeq" id="WP_342827099.1">
    <property type="nucleotide sequence ID" value="NZ_CP046146.1"/>
</dbReference>
<keyword evidence="5 6" id="KW-0472">Membrane</keyword>
<feature type="transmembrane region" description="Helical" evidence="6">
    <location>
        <begin position="12"/>
        <end position="32"/>
    </location>
</feature>
<protein>
    <submittedName>
        <fullName evidence="8">Uncharacterized protein</fullName>
    </submittedName>
</protein>
<evidence type="ECO:0000256" key="3">
    <source>
        <dbReference type="ARBA" id="ARBA00022692"/>
    </source>
</evidence>
<name>A0AAJ6CQV2_9CHLR</name>
<gene>
    <name evidence="7" type="ORF">GKO46_13760</name>
    <name evidence="8" type="ORF">GKO48_03245</name>
</gene>
<dbReference type="PANTHER" id="PTHR28384">
    <property type="entry name" value="PROGRESSIVE ANKYLOSIS PROTEIN HOMOLOG"/>
    <property type="match status" value="1"/>
</dbReference>
<dbReference type="PANTHER" id="PTHR28384:SF1">
    <property type="entry name" value="PROGRESSIVE ANKYLOSIS PROTEIN HOMOLOG"/>
    <property type="match status" value="1"/>
</dbReference>
<evidence type="ECO:0000256" key="6">
    <source>
        <dbReference type="SAM" id="Phobius"/>
    </source>
</evidence>
<comment type="subcellular location">
    <subcellularLocation>
        <location evidence="1">Membrane</location>
        <topology evidence="1">Multi-pass membrane protein</topology>
    </subcellularLocation>
</comment>
<keyword evidence="4 6" id="KW-1133">Transmembrane helix</keyword>
<dbReference type="GO" id="GO:0030504">
    <property type="term" value="F:inorganic diphosphate transmembrane transporter activity"/>
    <property type="evidence" value="ECO:0007669"/>
    <property type="project" value="TreeGrafter"/>
</dbReference>
<feature type="transmembrane region" description="Helical" evidence="6">
    <location>
        <begin position="302"/>
        <end position="321"/>
    </location>
</feature>
<feature type="transmembrane region" description="Helical" evidence="6">
    <location>
        <begin position="226"/>
        <end position="248"/>
    </location>
</feature>
<feature type="transmembrane region" description="Helical" evidence="6">
    <location>
        <begin position="156"/>
        <end position="177"/>
    </location>
</feature>
<evidence type="ECO:0000256" key="5">
    <source>
        <dbReference type="ARBA" id="ARBA00023136"/>
    </source>
</evidence>
<dbReference type="InterPro" id="IPR009887">
    <property type="entry name" value="ANKH"/>
</dbReference>
<accession>A0AAJ6CQV2</accession>
<keyword evidence="9" id="KW-1185">Reference proteome</keyword>
<evidence type="ECO:0000256" key="1">
    <source>
        <dbReference type="ARBA" id="ARBA00004141"/>
    </source>
</evidence>
<evidence type="ECO:0000256" key="2">
    <source>
        <dbReference type="ARBA" id="ARBA00022448"/>
    </source>
</evidence>
<feature type="transmembrane region" description="Helical" evidence="6">
    <location>
        <begin position="402"/>
        <end position="423"/>
    </location>
</feature>
<dbReference type="EMBL" id="CP046147">
    <property type="protein sequence ID" value="WFG38661.1"/>
    <property type="molecule type" value="Genomic_DNA"/>
</dbReference>
<feature type="transmembrane region" description="Helical" evidence="6">
    <location>
        <begin position="260"/>
        <end position="281"/>
    </location>
</feature>
<evidence type="ECO:0000256" key="4">
    <source>
        <dbReference type="ARBA" id="ARBA00022989"/>
    </source>
</evidence>
<evidence type="ECO:0000313" key="10">
    <source>
        <dbReference type="Proteomes" id="UP001321249"/>
    </source>
</evidence>
<sequence>MAQPPLIKHAISLLLPTAANMTVVPILSLLLSGILTRTADPDSAIGGFSVALGISMFVGLPQLRIQQLTLVFFDNDKSLRQLRKFVAFWVVVVTAIALVVVIPPVSNFLLDTVFSVSGALKQNSADALIWLIPLPALLVLKMHFYGAVLRISRPRFAWFGTAAGAVTVVGFAFGLFSSGLVEGASIAAVSMVAGTIAEAATLAILSINPIRNFEGVESTNDTSIRAMTWFFWPLLFAAMLPAGTQPILNAGMARSPEPEVSIAAVALSFYVFQLIAVATNGTQNTALALFASGYNPFRVRRFALSVGVITFAVVAVIAYIPPITEFVIGDIMGAEGRLNELASTGFRLLSILPIALVMEQLYTAALMRTRNTRPIIYINTLRLLTLAIWVVVTVNFTNLNGLWVGAGAWALTLFLEAVYAYIFGRKNLARVTSV</sequence>
<organism evidence="8 9">
    <name type="scientific">Candidatus Lucifugimonas marina</name>
    <dbReference type="NCBI Taxonomy" id="3038979"/>
    <lineage>
        <taxon>Bacteria</taxon>
        <taxon>Bacillati</taxon>
        <taxon>Chloroflexota</taxon>
        <taxon>Dehalococcoidia</taxon>
        <taxon>SAR202 cluster</taxon>
        <taxon>Candidatus Lucifugimonadales</taxon>
        <taxon>Candidatus Lucifugimonadaceae</taxon>
        <taxon>Candidatus Lucifugimonas</taxon>
    </lineage>
</organism>
<dbReference type="GO" id="GO:0035435">
    <property type="term" value="P:phosphate ion transmembrane transport"/>
    <property type="evidence" value="ECO:0007669"/>
    <property type="project" value="InterPro"/>
</dbReference>
<evidence type="ECO:0000313" key="9">
    <source>
        <dbReference type="Proteomes" id="UP001219901"/>
    </source>
</evidence>
<keyword evidence="2" id="KW-0813">Transport</keyword>
<feature type="transmembrane region" description="Helical" evidence="6">
    <location>
        <begin position="44"/>
        <end position="65"/>
    </location>
</feature>
<feature type="transmembrane region" description="Helical" evidence="6">
    <location>
        <begin position="374"/>
        <end position="396"/>
    </location>
</feature>
<dbReference type="GO" id="GO:0005886">
    <property type="term" value="C:plasma membrane"/>
    <property type="evidence" value="ECO:0007669"/>
    <property type="project" value="TreeGrafter"/>
</dbReference>